<dbReference type="EMBL" id="QKOE01000005">
    <property type="protein sequence ID" value="PZA16820.1"/>
    <property type="molecule type" value="Genomic_DNA"/>
</dbReference>
<dbReference type="OrthoDB" id="279154at2"/>
<protein>
    <recommendedName>
        <fullName evidence="2">Putative gamma-glutamylcyclotransferase</fullName>
    </recommendedName>
</protein>
<organism evidence="4 5">
    <name type="scientific">Parazoarcus communis SWub3 = DSM 12120</name>
    <dbReference type="NCBI Taxonomy" id="1121029"/>
    <lineage>
        <taxon>Bacteria</taxon>
        <taxon>Pseudomonadati</taxon>
        <taxon>Pseudomonadota</taxon>
        <taxon>Betaproteobacteria</taxon>
        <taxon>Rhodocyclales</taxon>
        <taxon>Zoogloeaceae</taxon>
        <taxon>Parazoarcus</taxon>
    </lineage>
</organism>
<keyword evidence="5" id="KW-1185">Reference proteome</keyword>
<dbReference type="PANTHER" id="PTHR31544:SF2">
    <property type="entry name" value="AIG2-LIKE PROTEIN D"/>
    <property type="match status" value="1"/>
</dbReference>
<dbReference type="InterPro" id="IPR013024">
    <property type="entry name" value="GGCT-like"/>
</dbReference>
<evidence type="ECO:0000313" key="5">
    <source>
        <dbReference type="Proteomes" id="UP000248259"/>
    </source>
</evidence>
<dbReference type="CDD" id="cd06661">
    <property type="entry name" value="GGCT_like"/>
    <property type="match status" value="1"/>
</dbReference>
<dbReference type="InterPro" id="IPR045038">
    <property type="entry name" value="AIG2-like"/>
</dbReference>
<sequence length="141" mass="16018">MTASGRHCFTYGSLMVPEIMAAVCGLQVQAVTAQLPGYSRHPVRGEEYPGMVPNANATVDGMLYLDLPPDALARLDTFEGEQYTRSTVIVLDARQRSIEADTYIFRPRYADLLLPGDWDYAAFLREGRQRFEQRYMGYQRI</sequence>
<dbReference type="RefSeq" id="WP_110524046.1">
    <property type="nucleotide sequence ID" value="NZ_QKOE01000005.1"/>
</dbReference>
<gene>
    <name evidence="4" type="ORF">DNK49_09180</name>
</gene>
<dbReference type="InterPro" id="IPR036568">
    <property type="entry name" value="GGCT-like_sf"/>
</dbReference>
<evidence type="ECO:0000313" key="4">
    <source>
        <dbReference type="EMBL" id="PZA16820.1"/>
    </source>
</evidence>
<dbReference type="Gene3D" id="3.10.490.10">
    <property type="entry name" value="Gamma-glutamyl cyclotransferase-like"/>
    <property type="match status" value="1"/>
</dbReference>
<accession>A0A323UYT0</accession>
<dbReference type="Pfam" id="PF06094">
    <property type="entry name" value="GGACT"/>
    <property type="match status" value="1"/>
</dbReference>
<evidence type="ECO:0000259" key="3">
    <source>
        <dbReference type="Pfam" id="PF06094"/>
    </source>
</evidence>
<evidence type="ECO:0000256" key="1">
    <source>
        <dbReference type="ARBA" id="ARBA00022679"/>
    </source>
</evidence>
<keyword evidence="1 4" id="KW-0808">Transferase</keyword>
<dbReference type="Proteomes" id="UP000248259">
    <property type="component" value="Unassembled WGS sequence"/>
</dbReference>
<dbReference type="InterPro" id="IPR009288">
    <property type="entry name" value="AIG2-like_dom"/>
</dbReference>
<comment type="caution">
    <text evidence="4">The sequence shown here is derived from an EMBL/GenBank/DDBJ whole genome shotgun (WGS) entry which is preliminary data.</text>
</comment>
<dbReference type="AlphaFoldDB" id="A0A323UYT0"/>
<name>A0A323UYT0_9RHOO</name>
<proteinExistence type="predicted"/>
<dbReference type="SUPFAM" id="SSF110857">
    <property type="entry name" value="Gamma-glutamyl cyclotransferase-like"/>
    <property type="match status" value="1"/>
</dbReference>
<dbReference type="PANTHER" id="PTHR31544">
    <property type="entry name" value="AIG2-LIKE PROTEIN D"/>
    <property type="match status" value="1"/>
</dbReference>
<feature type="domain" description="Gamma-glutamylcyclotransferase AIG2-like" evidence="3">
    <location>
        <begin position="8"/>
        <end position="119"/>
    </location>
</feature>
<evidence type="ECO:0000256" key="2">
    <source>
        <dbReference type="ARBA" id="ARBA00030602"/>
    </source>
</evidence>
<reference evidence="4 5" key="1">
    <citation type="submission" date="2018-06" db="EMBL/GenBank/DDBJ databases">
        <title>Azoarcus communis strain SWub3 genome.</title>
        <authorList>
            <person name="Zorraquino Salvo V."/>
            <person name="Toubiana D."/>
            <person name="Blumwald E."/>
        </authorList>
    </citation>
    <scope>NUCLEOTIDE SEQUENCE [LARGE SCALE GENOMIC DNA]</scope>
    <source>
        <strain evidence="4 5">SWub3</strain>
    </source>
</reference>
<dbReference type="GO" id="GO:0016740">
    <property type="term" value="F:transferase activity"/>
    <property type="evidence" value="ECO:0007669"/>
    <property type="project" value="UniProtKB-KW"/>
</dbReference>